<evidence type="ECO:0000313" key="3">
    <source>
        <dbReference type="Proteomes" id="UP000242814"/>
    </source>
</evidence>
<gene>
    <name evidence="2" type="ORF">ACO22_02373</name>
</gene>
<dbReference type="Proteomes" id="UP000242814">
    <property type="component" value="Unassembled WGS sequence"/>
</dbReference>
<feature type="region of interest" description="Disordered" evidence="1">
    <location>
        <begin position="266"/>
        <end position="302"/>
    </location>
</feature>
<dbReference type="Gene3D" id="1.20.5.170">
    <property type="match status" value="1"/>
</dbReference>
<dbReference type="Pfam" id="PF11905">
    <property type="entry name" value="DUF3425"/>
    <property type="match status" value="1"/>
</dbReference>
<dbReference type="AlphaFoldDB" id="A0A1D2JJ79"/>
<proteinExistence type="predicted"/>
<dbReference type="EMBL" id="LZYO01000072">
    <property type="protein sequence ID" value="ODH38374.1"/>
    <property type="molecule type" value="Genomic_DNA"/>
</dbReference>
<dbReference type="PANTHER" id="PTHR37012">
    <property type="entry name" value="B-ZIP TRANSCRIPTION FACTOR (EUROFUNG)-RELATED"/>
    <property type="match status" value="1"/>
</dbReference>
<feature type="region of interest" description="Disordered" evidence="1">
    <location>
        <begin position="1"/>
        <end position="111"/>
    </location>
</feature>
<comment type="caution">
    <text evidence="2">The sequence shown here is derived from an EMBL/GenBank/DDBJ whole genome shotgun (WGS) entry which is preliminary data.</text>
</comment>
<dbReference type="SUPFAM" id="SSF57959">
    <property type="entry name" value="Leucine zipper domain"/>
    <property type="match status" value="1"/>
</dbReference>
<evidence type="ECO:0008006" key="4">
    <source>
        <dbReference type="Google" id="ProtNLM"/>
    </source>
</evidence>
<feature type="compositionally biased region" description="Basic and acidic residues" evidence="1">
    <location>
        <begin position="1"/>
        <end position="13"/>
    </location>
</feature>
<dbReference type="CDD" id="cd14688">
    <property type="entry name" value="bZIP_YAP"/>
    <property type="match status" value="1"/>
</dbReference>
<sequence>MREQDVQHEDRNGPWESISASCRRGMAGHNLHHESNNSSSANSTYSDLNPTYSLTPVPSESKGSPKMLPEPNPVARRKRKAPSVASSRGVAHLTPEQLAKKRANDREAQRAIRKRTKAQIETLEQRVQELTSQQPYQDLLKALSQKHAVEKENEDIRRMLASVLAMIQPVVNGGFSKAANTTPNSCKTEPDPFNGNGSCSRSWSTQYHGAPPSPVSNSELPVCHPSTTVKPELPLRMPASSFNSVTAPGMGPVDSPRTLDNPPPSVAVSPGHALRPNCPGSAVPTHPTDPRRQPSNNFDSERKCLSHDLDFSGSGERLGFNFLLSSPRQVPKISERIRSSSSPPLNVSMRYRHVPPSPCNQFDPNISPHMVPVRNVDPTCPMDGILLDFLRTRQREAEDGTSKQVLVGPPYPSVSSLLNPAKSAYSHPLSKVFTDILSKFPGISNLPEQVAVLYVMFLLMRWQIYPTQQNYDRLPEWLTPRISQIMTPHPAWMDYLPWPRMRDRMVASYKDYEFQNWFIPYTTTLSINWPYEGTDTLLTTADSEELIINPVFERHLRNLNNWSLGPAFAKAYPGLIDTTRIVPELRDHPGPSARPIK</sequence>
<evidence type="ECO:0000256" key="1">
    <source>
        <dbReference type="SAM" id="MobiDB-lite"/>
    </source>
</evidence>
<feature type="compositionally biased region" description="Polar residues" evidence="1">
    <location>
        <begin position="44"/>
        <end position="62"/>
    </location>
</feature>
<dbReference type="VEuPathDB" id="FungiDB:PABG_03554"/>
<dbReference type="VEuPathDB" id="FungiDB:PADG_02128"/>
<feature type="compositionally biased region" description="Basic and acidic residues" evidence="1">
    <location>
        <begin position="98"/>
        <end position="110"/>
    </location>
</feature>
<accession>A0A1D2JJ79</accession>
<dbReference type="PANTHER" id="PTHR37012:SF2">
    <property type="entry name" value="BZIP DOMAIN-CONTAINING PROTEIN-RELATED"/>
    <property type="match status" value="1"/>
</dbReference>
<dbReference type="InterPro" id="IPR046347">
    <property type="entry name" value="bZIP_sf"/>
</dbReference>
<organism evidence="2 3">
    <name type="scientific">Paracoccidioides brasiliensis</name>
    <dbReference type="NCBI Taxonomy" id="121759"/>
    <lineage>
        <taxon>Eukaryota</taxon>
        <taxon>Fungi</taxon>
        <taxon>Dikarya</taxon>
        <taxon>Ascomycota</taxon>
        <taxon>Pezizomycotina</taxon>
        <taxon>Eurotiomycetes</taxon>
        <taxon>Eurotiomycetidae</taxon>
        <taxon>Onygenales</taxon>
        <taxon>Ajellomycetaceae</taxon>
        <taxon>Paracoccidioides</taxon>
    </lineage>
</organism>
<name>A0A1D2JJ79_PARBR</name>
<dbReference type="InterPro" id="IPR021833">
    <property type="entry name" value="DUF3425"/>
</dbReference>
<reference evidence="2 3" key="1">
    <citation type="submission" date="2016-06" db="EMBL/GenBank/DDBJ databases">
        <authorList>
            <person name="Kjaerup R.B."/>
            <person name="Dalgaard T.S."/>
            <person name="Juul-Madsen H.R."/>
        </authorList>
    </citation>
    <scope>NUCLEOTIDE SEQUENCE [LARGE SCALE GENOMIC DNA]</scope>
    <source>
        <strain evidence="2 3">Pb300</strain>
    </source>
</reference>
<evidence type="ECO:0000313" key="2">
    <source>
        <dbReference type="EMBL" id="ODH38374.1"/>
    </source>
</evidence>
<dbReference type="GO" id="GO:0003700">
    <property type="term" value="F:DNA-binding transcription factor activity"/>
    <property type="evidence" value="ECO:0007669"/>
    <property type="project" value="InterPro"/>
</dbReference>
<protein>
    <recommendedName>
        <fullName evidence="4">BZIP domain-containing protein</fullName>
    </recommendedName>
</protein>